<dbReference type="Pfam" id="PF21547">
    <property type="entry name" value="TTI1"/>
    <property type="match status" value="1"/>
</dbReference>
<accession>A0A7S3UEE9</accession>
<evidence type="ECO:0000313" key="2">
    <source>
        <dbReference type="EMBL" id="CAE0610261.1"/>
    </source>
</evidence>
<dbReference type="PANTHER" id="PTHR18460">
    <property type="entry name" value="TEL2 INTERACTING PROTEIN 1 TTI1 FAMILY MEMBER"/>
    <property type="match status" value="1"/>
</dbReference>
<reference evidence="2" key="1">
    <citation type="submission" date="2021-01" db="EMBL/GenBank/DDBJ databases">
        <authorList>
            <person name="Corre E."/>
            <person name="Pelletier E."/>
            <person name="Niang G."/>
            <person name="Scheremetjew M."/>
            <person name="Finn R."/>
            <person name="Kale V."/>
            <person name="Holt S."/>
            <person name="Cochrane G."/>
            <person name="Meng A."/>
            <person name="Brown T."/>
            <person name="Cohen L."/>
        </authorList>
    </citation>
    <scope>NUCLEOTIDE SEQUENCE</scope>
    <source>
        <strain evidence="2">CCMP1897</strain>
    </source>
</reference>
<proteinExistence type="predicted"/>
<evidence type="ECO:0000259" key="1">
    <source>
        <dbReference type="Pfam" id="PF24173"/>
    </source>
</evidence>
<dbReference type="InterPro" id="IPR049362">
    <property type="entry name" value="TTI1_rpt"/>
</dbReference>
<dbReference type="Pfam" id="PF24173">
    <property type="entry name" value="TPR_TTI1_N"/>
    <property type="match status" value="1"/>
</dbReference>
<dbReference type="EMBL" id="HBIS01004511">
    <property type="protein sequence ID" value="CAE0610261.1"/>
    <property type="molecule type" value="Transcribed_RNA"/>
</dbReference>
<protein>
    <recommendedName>
        <fullName evidence="1">TTI1 N-terminal TPR domain-containing protein</fullName>
    </recommendedName>
</protein>
<dbReference type="InterPro" id="IPR052587">
    <property type="entry name" value="TELO2-interacting_protein_1"/>
</dbReference>
<gene>
    <name evidence="2" type="ORF">PSAL00342_LOCUS4096</name>
</gene>
<dbReference type="InterPro" id="IPR016024">
    <property type="entry name" value="ARM-type_fold"/>
</dbReference>
<dbReference type="AlphaFoldDB" id="A0A7S3UEE9"/>
<organism evidence="2">
    <name type="scientific">Picocystis salinarum</name>
    <dbReference type="NCBI Taxonomy" id="88271"/>
    <lineage>
        <taxon>Eukaryota</taxon>
        <taxon>Viridiplantae</taxon>
        <taxon>Chlorophyta</taxon>
        <taxon>Picocystophyceae</taxon>
        <taxon>Picocystales</taxon>
        <taxon>Picocystaceae</taxon>
        <taxon>Picocystis</taxon>
    </lineage>
</organism>
<sequence length="1216" mass="132033">MERDEDMDARVAFQRLKPISTELMDRRNDAQGARKALVAMRDGLLQVPPDGLQVCHELVLFPLHLILEAVLARRMASEKGKEAPGFDDMRCAIHEGVAEEVYACYRAVLECTWCEGREALQQALARTAGVATVCQKSDSEIVRTLGLRCLSALILHLRNSPRSRDLHAYLCEQATAPALGHLLSIPVSYAKSEIHAGSKGSKSVLQIAWSTLQEWLEFVDDPDAIAFFVPGTASGLFLTLQRAGSLGPTTASAGGQAVVEAISALSTLLQVVLADAHCRSALEDLAIQQNAETGLDVVQQLNEIVKVGRQGAQKSAGGVTDLEECDMNKNSESTSLRCVRDRQWSSRTSQKLGDMAKQTVPVLLHHAQASVRGALIKLSTTVLCECTIAFSTCREVFVRCLLILFQDPSEAVARHAQKTLRATMFHSNPCLTTDKIVSSMLQKALTDLPPAGDPDPSCLEENLKLISSCMEALGPEPLISTFFASEDTRSQTLDLLSGCFCLEGNHRAALGTSWQAGHNESASRLQLLGTSFGHVSGISLFEVHQQPLPRFAQGMTYLSNASLYKYAATAVRLLGRAAAAIDRHGSELAGLLGCARRKVVFILEARGPGWQRDAASWFLLINELLYGASTVWNTNKGYGRSAPPDWMPATTDVLISQITQIMELYAQPELLNLPTASNEARGFGFREAADNCIMLRPLLEGVGIFAGCLGPYFADHDARLLPAAICPLVERVADASGLVADSAMISILAVCRHCGYKNPSEMLAKNADYIVDELCKQLREPSAYPQSCKLLTVVLRSQDDTSTMFPLVAEPVRLASLILTPTARQGSKAVSNHALTALLEAMKATVREGKKVQECIKLESEDLLVSADEENNAPVQAPISLDLADSNSESVKEFFNKYHQAKENETGDSVDSNLEACQDLLAKWRKRLENIAAILDTAVETVGPLFASASLSTKVLAMDCALETLYAAKFYDQAIDCIESLAERFTSDHTKDLDMPRRKLLPCLAQLWPDLVQSLNEGQGSSIEMSLRTLLEMVLLSRGTFLARRWIQDAWPACLRLMDCGGHVESAGLLHADYLAVRQRKQDPVSALHVEKVQTHVLSMVDAIATGTSASKVLIPENLGKMVIDLLQYGTLPFSLHVQTQCINTLSKLALVDCAKVVSALKEAASSGEDCCSSAFHNKSASSSELQYISTGSNPDRRASVAKLVLSSLQGPISAQ</sequence>
<feature type="domain" description="TTI1 N-terminal TPR" evidence="1">
    <location>
        <begin position="13"/>
        <end position="407"/>
    </location>
</feature>
<name>A0A7S3UEE9_9CHLO</name>
<dbReference type="GO" id="GO:0005737">
    <property type="term" value="C:cytoplasm"/>
    <property type="evidence" value="ECO:0007669"/>
    <property type="project" value="TreeGrafter"/>
</dbReference>
<dbReference type="InterPro" id="IPR057566">
    <property type="entry name" value="TPR_TTI1_N"/>
</dbReference>
<dbReference type="SUPFAM" id="SSF48371">
    <property type="entry name" value="ARM repeat"/>
    <property type="match status" value="1"/>
</dbReference>
<dbReference type="PANTHER" id="PTHR18460:SF3">
    <property type="entry name" value="TELO2-INTERACTING PROTEIN 1 HOMOLOG"/>
    <property type="match status" value="1"/>
</dbReference>